<dbReference type="GO" id="GO:0004777">
    <property type="term" value="F:succinate-semialdehyde dehydrogenase (NAD+) activity"/>
    <property type="evidence" value="ECO:0007669"/>
    <property type="project" value="TreeGrafter"/>
</dbReference>
<dbReference type="FunFam" id="3.40.605.10:FF:000007">
    <property type="entry name" value="NAD/NADP-dependent betaine aldehyde dehydrogenase"/>
    <property type="match status" value="1"/>
</dbReference>
<name>A0A7W3PPL1_9MICO</name>
<evidence type="ECO:0000256" key="4">
    <source>
        <dbReference type="RuleBase" id="RU003345"/>
    </source>
</evidence>
<dbReference type="GO" id="GO:0009450">
    <property type="term" value="P:gamma-aminobutyric acid catabolic process"/>
    <property type="evidence" value="ECO:0007669"/>
    <property type="project" value="TreeGrafter"/>
</dbReference>
<dbReference type="EMBL" id="JACGWU010000004">
    <property type="protein sequence ID" value="MBA8829368.1"/>
    <property type="molecule type" value="Genomic_DNA"/>
</dbReference>
<dbReference type="CDD" id="cd07103">
    <property type="entry name" value="ALDH_F5_SSADH_GabD"/>
    <property type="match status" value="1"/>
</dbReference>
<dbReference type="InterPro" id="IPR016163">
    <property type="entry name" value="Ald_DH_C"/>
</dbReference>
<dbReference type="Gene3D" id="3.40.309.10">
    <property type="entry name" value="Aldehyde Dehydrogenase, Chain A, domain 2"/>
    <property type="match status" value="1"/>
</dbReference>
<protein>
    <submittedName>
        <fullName evidence="6">Succinate-semialdehyde dehydrogenase/glutarate-semialdehyde dehydrogenase</fullName>
        <ecNumber evidence="6">1.2.1.16</ecNumber>
        <ecNumber evidence="6">1.2.1.20</ecNumber>
        <ecNumber evidence="6">1.2.1.79</ecNumber>
    </submittedName>
</protein>
<dbReference type="InterPro" id="IPR016162">
    <property type="entry name" value="Ald_DH_N"/>
</dbReference>
<dbReference type="GO" id="GO:0036243">
    <property type="term" value="F:succinate-semialdehyde dehydrogenase (NADP+) activity"/>
    <property type="evidence" value="ECO:0007669"/>
    <property type="project" value="UniProtKB-EC"/>
</dbReference>
<dbReference type="SUPFAM" id="SSF53720">
    <property type="entry name" value="ALDH-like"/>
    <property type="match status" value="1"/>
</dbReference>
<feature type="active site" evidence="3">
    <location>
        <position position="262"/>
    </location>
</feature>
<evidence type="ECO:0000259" key="5">
    <source>
        <dbReference type="Pfam" id="PF00171"/>
    </source>
</evidence>
<dbReference type="PANTHER" id="PTHR43353">
    <property type="entry name" value="SUCCINATE-SEMIALDEHYDE DEHYDROGENASE, MITOCHONDRIAL"/>
    <property type="match status" value="1"/>
</dbReference>
<dbReference type="FunFam" id="3.40.309.10:FF:000004">
    <property type="entry name" value="Succinate-semialdehyde dehydrogenase I"/>
    <property type="match status" value="1"/>
</dbReference>
<dbReference type="Proteomes" id="UP000524237">
    <property type="component" value="Unassembled WGS sequence"/>
</dbReference>
<dbReference type="InterPro" id="IPR050740">
    <property type="entry name" value="Aldehyde_DH_Superfamily"/>
</dbReference>
<evidence type="ECO:0000313" key="7">
    <source>
        <dbReference type="Proteomes" id="UP000524237"/>
    </source>
</evidence>
<keyword evidence="7" id="KW-1185">Reference proteome</keyword>
<dbReference type="PANTHER" id="PTHR43353:SF5">
    <property type="entry name" value="SUCCINATE-SEMIALDEHYDE DEHYDROGENASE, MITOCHONDRIAL"/>
    <property type="match status" value="1"/>
</dbReference>
<dbReference type="InterPro" id="IPR016160">
    <property type="entry name" value="Ald_DH_CS_CYS"/>
</dbReference>
<reference evidence="6 7" key="1">
    <citation type="submission" date="2020-07" db="EMBL/GenBank/DDBJ databases">
        <title>Sequencing the genomes of 1000 actinobacteria strains.</title>
        <authorList>
            <person name="Klenk H.-P."/>
        </authorList>
    </citation>
    <scope>NUCLEOTIDE SEQUENCE [LARGE SCALE GENOMIC DNA]</scope>
    <source>
        <strain evidence="6 7">DSM 23737</strain>
    </source>
</reference>
<dbReference type="GO" id="GO:0102810">
    <property type="term" value="F:glutarate-semialdehyde dehydrogenase (NADP+) activity"/>
    <property type="evidence" value="ECO:0007669"/>
    <property type="project" value="UniProtKB-EC"/>
</dbReference>
<evidence type="ECO:0000256" key="2">
    <source>
        <dbReference type="ARBA" id="ARBA00023002"/>
    </source>
</evidence>
<dbReference type="RefSeq" id="WP_182484806.1">
    <property type="nucleotide sequence ID" value="NZ_JACGWU010000004.1"/>
</dbReference>
<dbReference type="Pfam" id="PF00171">
    <property type="entry name" value="Aldedh"/>
    <property type="match status" value="1"/>
</dbReference>
<accession>A0A7W3PPL1</accession>
<gene>
    <name evidence="6" type="ORF">FB555_001473</name>
</gene>
<dbReference type="InterPro" id="IPR015590">
    <property type="entry name" value="Aldehyde_DH_dom"/>
</dbReference>
<dbReference type="PROSITE" id="PS00070">
    <property type="entry name" value="ALDEHYDE_DEHYDR_CYS"/>
    <property type="match status" value="1"/>
</dbReference>
<feature type="domain" description="Aldehyde dehydrogenase" evidence="5">
    <location>
        <begin position="25"/>
        <end position="482"/>
    </location>
</feature>
<evidence type="ECO:0000313" key="6">
    <source>
        <dbReference type="EMBL" id="MBA8829368.1"/>
    </source>
</evidence>
<dbReference type="EC" id="1.2.1.20" evidence="6"/>
<dbReference type="EC" id="1.2.1.79" evidence="6"/>
<keyword evidence="2 4" id="KW-0560">Oxidoreductase</keyword>
<sequence>MSTTSADEARVLASVPKGILIDGEWRDSSDGRTFDVIDPATSLVLASVADAAAQDGMLALDAAAAAQDGWAKTAPRYRAEILRAAFERVTQLADDFAILMSLEMGKPVAEARGEVAYGAEFLRWFSEEASRVSGRYGIAPDGKMRILVHKRPVGPSLFITPWNFPLAMATRKISPAVAAGCTMVLKPAALTPLTSLLFAQVMLEVGIPAGVLNVVQTTRAGDVTGPVIADERLRKLSFTGSTGVGRRLIADSAHNVLRVSMELGGNAPFLVFEDADVDKAVDGAMIAKLRNMGEACTAANRLIVHESIVDEFATKLTAKMSQLTVARGTTDGAQIGPMIDAKSRNNIHAMVKNATSLGARVLTGGEMPEGEGYFYPPTVLIDVPREASVLHDEIFGPVAPIVSFKDEAEAVAIANDTEYGLVAYAYTSDLNRALRLSERLEVGMFGLNTGIVSNPAAPFGGVKASGLGREGGSEGIEEYLETVYIGIADPFAESA</sequence>
<dbReference type="Gene3D" id="3.40.605.10">
    <property type="entry name" value="Aldehyde Dehydrogenase, Chain A, domain 1"/>
    <property type="match status" value="1"/>
</dbReference>
<dbReference type="InterPro" id="IPR029510">
    <property type="entry name" value="Ald_DH_CS_GLU"/>
</dbReference>
<dbReference type="AlphaFoldDB" id="A0A7W3PPL1"/>
<organism evidence="6 7">
    <name type="scientific">Alpinimonas psychrophila</name>
    <dbReference type="NCBI Taxonomy" id="748908"/>
    <lineage>
        <taxon>Bacteria</taxon>
        <taxon>Bacillati</taxon>
        <taxon>Actinomycetota</taxon>
        <taxon>Actinomycetes</taxon>
        <taxon>Micrococcales</taxon>
        <taxon>Microbacteriaceae</taxon>
        <taxon>Alpinimonas</taxon>
    </lineage>
</organism>
<evidence type="ECO:0000256" key="3">
    <source>
        <dbReference type="PROSITE-ProRule" id="PRU10007"/>
    </source>
</evidence>
<dbReference type="EC" id="1.2.1.16" evidence="6"/>
<comment type="similarity">
    <text evidence="1 4">Belongs to the aldehyde dehydrogenase family.</text>
</comment>
<dbReference type="InterPro" id="IPR016161">
    <property type="entry name" value="Ald_DH/histidinol_DH"/>
</dbReference>
<comment type="caution">
    <text evidence="6">The sequence shown here is derived from an EMBL/GenBank/DDBJ whole genome shotgun (WGS) entry which is preliminary data.</text>
</comment>
<evidence type="ECO:0000256" key="1">
    <source>
        <dbReference type="ARBA" id="ARBA00009986"/>
    </source>
</evidence>
<dbReference type="PROSITE" id="PS00687">
    <property type="entry name" value="ALDEHYDE_DEHYDR_GLU"/>
    <property type="match status" value="1"/>
</dbReference>
<proteinExistence type="inferred from homology"/>